<accession>A0AAN8Q0N3</accession>
<evidence type="ECO:0000313" key="3">
    <source>
        <dbReference type="EMBL" id="KAK6183281.1"/>
    </source>
</evidence>
<feature type="region of interest" description="Disordered" evidence="1">
    <location>
        <begin position="25"/>
        <end position="196"/>
    </location>
</feature>
<sequence>MFAKKLEDWSYSPSSFLFYCCGFGENSEDKKPSKNVYEEGKETDKILDKSERNSIKNGSIASSKHGIAETPRSETAGVDNPGTTGTAYMIDEDDTSSDSDDEVLKHYQTSLAQGLKTSGSVRSALSKKSNKSSKSGKSSRSSRSAKSQATVKSLGKPQDEAALAEQGLCTAEIPEKIEVGAVSDAESVEADDEGNMEIAADEVEVSPNVEEKTALVPSASTEVKQADQTTYENKAYQEEKSPSKSRSLTSSNPSVSTERLSNDEHLFDVSDLQNEPPLISKCGSLEVTFRYEAKRGKIHMMIHQAQEIPAKDRGGANNVQVRAMLLPTKRQKHKTKVKSGENPIFNEDIVFNKIFPDDVQSMGVRFRLYGVERMRRERMIGESIVGFASLNLDEEQTHWVVLEPRSNLSGDSGFDVASLSRSDSASSTQSLQHGGMPELLVGLSYNGTTGRLAVEVIKGSNFRNMAMNRAPDTYVKLTLMSPTGQELQRCKTSVRRGQPNPLFKETFMFQVALFQLPEVTLMVSVYNKKNMKKKEMIGWFSLGMNSSGEEEQGHWSDMRESKGGDQVCRWHVLLES</sequence>
<dbReference type="SMART" id="SM00239">
    <property type="entry name" value="C2"/>
    <property type="match status" value="2"/>
</dbReference>
<dbReference type="InterPro" id="IPR000008">
    <property type="entry name" value="C2_dom"/>
</dbReference>
<dbReference type="EMBL" id="JAZGQO010000007">
    <property type="protein sequence ID" value="KAK6183281.1"/>
    <property type="molecule type" value="Genomic_DNA"/>
</dbReference>
<evidence type="ECO:0000256" key="1">
    <source>
        <dbReference type="SAM" id="MobiDB-lite"/>
    </source>
</evidence>
<feature type="domain" description="C2" evidence="2">
    <location>
        <begin position="281"/>
        <end position="400"/>
    </location>
</feature>
<evidence type="ECO:0000259" key="2">
    <source>
        <dbReference type="PROSITE" id="PS50004"/>
    </source>
</evidence>
<dbReference type="FunFam" id="2.60.40.150:FF:000062">
    <property type="entry name" value="synaptotagmin-14 isoform X1"/>
    <property type="match status" value="1"/>
</dbReference>
<organism evidence="3 4">
    <name type="scientific">Patella caerulea</name>
    <name type="common">Rayed Mediterranean limpet</name>
    <dbReference type="NCBI Taxonomy" id="87958"/>
    <lineage>
        <taxon>Eukaryota</taxon>
        <taxon>Metazoa</taxon>
        <taxon>Spiralia</taxon>
        <taxon>Lophotrochozoa</taxon>
        <taxon>Mollusca</taxon>
        <taxon>Gastropoda</taxon>
        <taxon>Patellogastropoda</taxon>
        <taxon>Patelloidea</taxon>
        <taxon>Patellidae</taxon>
        <taxon>Patella</taxon>
    </lineage>
</organism>
<dbReference type="Gene3D" id="2.60.40.150">
    <property type="entry name" value="C2 domain"/>
    <property type="match status" value="2"/>
</dbReference>
<dbReference type="AlphaFoldDB" id="A0AAN8Q0N3"/>
<keyword evidence="4" id="KW-1185">Reference proteome</keyword>
<dbReference type="Proteomes" id="UP001347796">
    <property type="component" value="Unassembled WGS sequence"/>
</dbReference>
<feature type="compositionally biased region" description="Acidic residues" evidence="1">
    <location>
        <begin position="186"/>
        <end position="196"/>
    </location>
</feature>
<comment type="caution">
    <text evidence="3">The sequence shown here is derived from an EMBL/GenBank/DDBJ whole genome shotgun (WGS) entry which is preliminary data.</text>
</comment>
<dbReference type="InterPro" id="IPR043541">
    <property type="entry name" value="SYT14/14L/16"/>
</dbReference>
<dbReference type="PANTHER" id="PTHR46129">
    <property type="entry name" value="SYNAPTOTAGMIN 14, ISOFORM D"/>
    <property type="match status" value="1"/>
</dbReference>
<dbReference type="PANTHER" id="PTHR46129:SF2">
    <property type="entry name" value="SYNAPTOTAGMIN 14, ISOFORM D"/>
    <property type="match status" value="1"/>
</dbReference>
<feature type="compositionally biased region" description="Basic and acidic residues" evidence="1">
    <location>
        <begin position="27"/>
        <end position="54"/>
    </location>
</feature>
<feature type="compositionally biased region" description="Low complexity" evidence="1">
    <location>
        <begin position="122"/>
        <end position="147"/>
    </location>
</feature>
<feature type="compositionally biased region" description="Polar residues" evidence="1">
    <location>
        <begin position="107"/>
        <end position="121"/>
    </location>
</feature>
<reference evidence="3 4" key="1">
    <citation type="submission" date="2024-01" db="EMBL/GenBank/DDBJ databases">
        <title>The genome of the rayed Mediterranean limpet Patella caerulea (Linnaeus, 1758).</title>
        <authorList>
            <person name="Anh-Thu Weber A."/>
            <person name="Halstead-Nussloch G."/>
        </authorList>
    </citation>
    <scope>NUCLEOTIDE SEQUENCE [LARGE SCALE GENOMIC DNA]</scope>
    <source>
        <strain evidence="3">AATW-2023a</strain>
        <tissue evidence="3">Whole specimen</tissue>
    </source>
</reference>
<dbReference type="CDD" id="cd08389">
    <property type="entry name" value="C2A_Synaptotagmin-14_16"/>
    <property type="match status" value="1"/>
</dbReference>
<dbReference type="Pfam" id="PF00168">
    <property type="entry name" value="C2"/>
    <property type="match status" value="2"/>
</dbReference>
<proteinExistence type="predicted"/>
<feature type="compositionally biased region" description="Low complexity" evidence="1">
    <location>
        <begin position="244"/>
        <end position="254"/>
    </location>
</feature>
<dbReference type="CDD" id="cd08408">
    <property type="entry name" value="C2B_Synaptotagmin-14_16"/>
    <property type="match status" value="1"/>
</dbReference>
<feature type="compositionally biased region" description="Acidic residues" evidence="1">
    <location>
        <begin position="90"/>
        <end position="101"/>
    </location>
</feature>
<dbReference type="SUPFAM" id="SSF49562">
    <property type="entry name" value="C2 domain (Calcium/lipid-binding domain, CaLB)"/>
    <property type="match status" value="2"/>
</dbReference>
<dbReference type="InterPro" id="IPR035892">
    <property type="entry name" value="C2_domain_sf"/>
</dbReference>
<feature type="domain" description="C2" evidence="2">
    <location>
        <begin position="435"/>
        <end position="571"/>
    </location>
</feature>
<protein>
    <recommendedName>
        <fullName evidence="2">C2 domain-containing protein</fullName>
    </recommendedName>
</protein>
<evidence type="ECO:0000313" key="4">
    <source>
        <dbReference type="Proteomes" id="UP001347796"/>
    </source>
</evidence>
<dbReference type="GO" id="GO:0005543">
    <property type="term" value="F:phospholipid binding"/>
    <property type="evidence" value="ECO:0007669"/>
    <property type="project" value="TreeGrafter"/>
</dbReference>
<name>A0AAN8Q0N3_PATCE</name>
<feature type="region of interest" description="Disordered" evidence="1">
    <location>
        <begin position="233"/>
        <end position="262"/>
    </location>
</feature>
<dbReference type="PROSITE" id="PS50004">
    <property type="entry name" value="C2"/>
    <property type="match status" value="2"/>
</dbReference>
<gene>
    <name evidence="3" type="ORF">SNE40_010790</name>
</gene>